<dbReference type="InterPro" id="IPR036746">
    <property type="entry name" value="TT1725-like_sf"/>
</dbReference>
<dbReference type="RefSeq" id="WP_146827536.1">
    <property type="nucleotide sequence ID" value="NZ_BAAAYQ010000001.1"/>
</dbReference>
<name>A0A512HW42_9ACTN</name>
<protein>
    <recommendedName>
        <fullName evidence="3">DUF503 domain-containing protein</fullName>
    </recommendedName>
</protein>
<dbReference type="EMBL" id="BJZQ01000009">
    <property type="protein sequence ID" value="GEO89663.1"/>
    <property type="molecule type" value="Genomic_DNA"/>
</dbReference>
<evidence type="ECO:0000313" key="1">
    <source>
        <dbReference type="EMBL" id="GEO89663.1"/>
    </source>
</evidence>
<dbReference type="OrthoDB" id="9809023at2"/>
<comment type="caution">
    <text evidence="1">The sequence shown here is derived from an EMBL/GenBank/DDBJ whole genome shotgun (WGS) entry which is preliminary data.</text>
</comment>
<evidence type="ECO:0000313" key="2">
    <source>
        <dbReference type="Proteomes" id="UP000321769"/>
    </source>
</evidence>
<reference evidence="1 2" key="1">
    <citation type="submission" date="2019-07" db="EMBL/GenBank/DDBJ databases">
        <title>Whole genome shotgun sequence of Aeromicrobium flavum NBRC 107625.</title>
        <authorList>
            <person name="Hosoyama A."/>
            <person name="Uohara A."/>
            <person name="Ohji S."/>
            <person name="Ichikawa N."/>
        </authorList>
    </citation>
    <scope>NUCLEOTIDE SEQUENCE [LARGE SCALE GENOMIC DNA]</scope>
    <source>
        <strain evidence="1 2">NBRC 107625</strain>
    </source>
</reference>
<proteinExistence type="predicted"/>
<dbReference type="Gene3D" id="3.30.70.1120">
    <property type="entry name" value="TT1725-like"/>
    <property type="match status" value="1"/>
</dbReference>
<organism evidence="1 2">
    <name type="scientific">Aeromicrobium flavum</name>
    <dbReference type="NCBI Taxonomy" id="416568"/>
    <lineage>
        <taxon>Bacteria</taxon>
        <taxon>Bacillati</taxon>
        <taxon>Actinomycetota</taxon>
        <taxon>Actinomycetes</taxon>
        <taxon>Propionibacteriales</taxon>
        <taxon>Nocardioidaceae</taxon>
        <taxon>Aeromicrobium</taxon>
    </lineage>
</organism>
<sequence>MWVGWIEFDLRLGDVHSLKEKRAIVRPIVNELRRRFSVSAAETDSLDLYRRAGIGGSLVSIDRAHVVEVLDAVERWMADRPEVEILVAHRHLASSADDEADQGELPFA</sequence>
<dbReference type="InterPro" id="IPR007546">
    <property type="entry name" value="DUF503"/>
</dbReference>
<dbReference type="AlphaFoldDB" id="A0A512HW42"/>
<dbReference type="Proteomes" id="UP000321769">
    <property type="component" value="Unassembled WGS sequence"/>
</dbReference>
<accession>A0A512HW42</accession>
<evidence type="ECO:0008006" key="3">
    <source>
        <dbReference type="Google" id="ProtNLM"/>
    </source>
</evidence>
<dbReference type="SUPFAM" id="SSF103007">
    <property type="entry name" value="Hypothetical protein TT1725"/>
    <property type="match status" value="1"/>
</dbReference>
<gene>
    <name evidence="1" type="ORF">AFL01nite_19900</name>
</gene>
<dbReference type="Pfam" id="PF04456">
    <property type="entry name" value="DUF503"/>
    <property type="match status" value="1"/>
</dbReference>
<dbReference type="PANTHER" id="PTHR36441">
    <property type="entry name" value="HYPOTHETICAL CYTOSOLIC PROTEIN"/>
    <property type="match status" value="1"/>
</dbReference>
<dbReference type="PANTHER" id="PTHR36441:SF1">
    <property type="entry name" value="DUF503 DOMAIN-CONTAINING PROTEIN"/>
    <property type="match status" value="1"/>
</dbReference>
<keyword evidence="2" id="KW-1185">Reference proteome</keyword>